<dbReference type="Gramene" id="OE9A037001T1">
    <property type="protein sequence ID" value="OE9A037001C1"/>
    <property type="gene ID" value="OE9A037001"/>
</dbReference>
<dbReference type="Proteomes" id="UP000594638">
    <property type="component" value="Unassembled WGS sequence"/>
</dbReference>
<feature type="region of interest" description="Disordered" evidence="1">
    <location>
        <begin position="534"/>
        <end position="589"/>
    </location>
</feature>
<evidence type="ECO:0000313" key="5">
    <source>
        <dbReference type="Proteomes" id="UP000594638"/>
    </source>
</evidence>
<protein>
    <recommendedName>
        <fullName evidence="6">DUF4378 domain-containing protein</fullName>
    </recommendedName>
</protein>
<feature type="domain" description="DUF3741" evidence="2">
    <location>
        <begin position="217"/>
        <end position="260"/>
    </location>
</feature>
<comment type="caution">
    <text evidence="4">The sequence shown here is derived from an EMBL/GenBank/DDBJ whole genome shotgun (WGS) entry which is preliminary data.</text>
</comment>
<dbReference type="EMBL" id="CACTIH010009544">
    <property type="protein sequence ID" value="CAA3032229.1"/>
    <property type="molecule type" value="Genomic_DNA"/>
</dbReference>
<evidence type="ECO:0008006" key="6">
    <source>
        <dbReference type="Google" id="ProtNLM"/>
    </source>
</evidence>
<dbReference type="InterPro" id="IPR022212">
    <property type="entry name" value="DUF3741"/>
</dbReference>
<sequence>MGKILQRWSSQDDRDRAGCVWGLINIFDFRHGRSTRKLLGDRRRGSKLAVGSSQLYTCPTGKCQDFEDGEESKMADSEVVKTSVKELMKEEIFNGSKNHANEFEINFSQIESECRPHIKKNHKQRNRIYKTPNGDMDVSELYAAKCLTSENFHKVPEQKPSDTFDMELIMDELSWIHQKIKSCTKHDLHNDLDIPSGLEFSVAEAKLVEATKVFIEHRLSNGKHYGEEGKINCSKELMDALQTLSSNKALFLKLLQDPKSVLVKQIQKLEDAQLKKVQILDSLAGSNLSEEKQNSSKSDDLVNGRHQKFFRRRRKTLESYPLGGNKNCQASSKIVILKPASAVLQNLHADVDQSHYTMHNKVQDERSTSQFSFTEIRRKLRHAVGKEKQGISPDGLILKLSSRHQNGNESPGRENVFWSSPNRDHFYTERFGKSFTGYKRSEHVGKSKDHCSVMMNETSQNPGKGVSNIYIEAKKHLSEILNNENNTAEPVSWHLHKSLGRILSLPEYNDSPCCSPRKYSDDIIITAQTRLSPLGTVNDTNHLVQENRDGPSPSRSQPHSSSDNPSEKVPSLNTNTSCEDNEDNSVESQCYSDDVVNAEVPSSSSRFVVIEDKTDLRPEEEETSTIISIIGDSQNGSTDELDDGANSFKCLKSDSIGRDSLFSSPTFCPLDVENPETIIDKMEGPSPISVLEPIFAENDISPLSTMPRQDEKEIQPQQIHFEEQSSARDQGIHLITSIEDEESAYEYVEAVLFGSGLNWDDYLQRWLSLYKILDPSLFNEVELFPNQSCHDQKLLFDCTNQVLEEMCESYFGCFTGISYINQNIRPVPKRMDLIQEVWKRVEWYLFQRFPPHSVAQFIKKDMAKSGKWMNIRVDIEHIGIEMEETIFDELVDDTILSFADYISRC</sequence>
<feature type="domain" description="DUF4378" evidence="3">
    <location>
        <begin position="745"/>
        <end position="893"/>
    </location>
</feature>
<evidence type="ECO:0000259" key="2">
    <source>
        <dbReference type="Pfam" id="PF12552"/>
    </source>
</evidence>
<organism evidence="4 5">
    <name type="scientific">Olea europaea subsp. europaea</name>
    <dbReference type="NCBI Taxonomy" id="158383"/>
    <lineage>
        <taxon>Eukaryota</taxon>
        <taxon>Viridiplantae</taxon>
        <taxon>Streptophyta</taxon>
        <taxon>Embryophyta</taxon>
        <taxon>Tracheophyta</taxon>
        <taxon>Spermatophyta</taxon>
        <taxon>Magnoliopsida</taxon>
        <taxon>eudicotyledons</taxon>
        <taxon>Gunneridae</taxon>
        <taxon>Pentapetalae</taxon>
        <taxon>asterids</taxon>
        <taxon>lamiids</taxon>
        <taxon>Lamiales</taxon>
        <taxon>Oleaceae</taxon>
        <taxon>Oleeae</taxon>
        <taxon>Olea</taxon>
    </lineage>
</organism>
<dbReference type="InterPro" id="IPR025486">
    <property type="entry name" value="DUF4378"/>
</dbReference>
<keyword evidence="5" id="KW-1185">Reference proteome</keyword>
<reference evidence="4 5" key="1">
    <citation type="submission" date="2019-12" db="EMBL/GenBank/DDBJ databases">
        <authorList>
            <person name="Alioto T."/>
            <person name="Alioto T."/>
            <person name="Gomez Garrido J."/>
        </authorList>
    </citation>
    <scope>NUCLEOTIDE SEQUENCE [LARGE SCALE GENOMIC DNA]</scope>
</reference>
<proteinExistence type="predicted"/>
<dbReference type="OrthoDB" id="770239at2759"/>
<gene>
    <name evidence="4" type="ORF">OLEA9_A037001</name>
</gene>
<dbReference type="PANTHER" id="PTHR47212">
    <property type="entry name" value="ADHESIN-LIKE PROTEIN, PUTATIVE (DUF3741)-RELATED"/>
    <property type="match status" value="1"/>
</dbReference>
<feature type="compositionally biased region" description="Low complexity" evidence="1">
    <location>
        <begin position="551"/>
        <end position="564"/>
    </location>
</feature>
<evidence type="ECO:0000313" key="4">
    <source>
        <dbReference type="EMBL" id="CAA3032229.1"/>
    </source>
</evidence>
<dbReference type="PANTHER" id="PTHR47212:SF4">
    <property type="entry name" value="ADHESIN-LIKE PROTEIN, PUTATIVE (DUF3741)-RELATED"/>
    <property type="match status" value="1"/>
</dbReference>
<dbReference type="Pfam" id="PF12552">
    <property type="entry name" value="DUF3741"/>
    <property type="match status" value="1"/>
</dbReference>
<evidence type="ECO:0000256" key="1">
    <source>
        <dbReference type="SAM" id="MobiDB-lite"/>
    </source>
</evidence>
<name>A0A8S0VNY6_OLEEU</name>
<dbReference type="AlphaFoldDB" id="A0A8S0VNY6"/>
<accession>A0A8S0VNY6</accession>
<feature type="compositionally biased region" description="Polar residues" evidence="1">
    <location>
        <begin position="534"/>
        <end position="544"/>
    </location>
</feature>
<dbReference type="Pfam" id="PF14309">
    <property type="entry name" value="DUF4378"/>
    <property type="match status" value="1"/>
</dbReference>
<evidence type="ECO:0000259" key="3">
    <source>
        <dbReference type="Pfam" id="PF14309"/>
    </source>
</evidence>